<sequence length="868" mass="96379">MTTGTDEQVDQLYQVFLRFTQSMTPHDAVKNLQLFGADASIIRAVRERHDAESLKIRNLDEPSSVFLDGRQTWYTGPDMENDRNWPALESTMQRKGFGSENVASIDKSSTKIVALLEHPKQDTFRTRGLVVGFVQSGKTTNFTAVMAKAADRGYRLFIVLSGIHNTLRRQTQIRLVKDLVEANPGQWHQVTSETHDFVPPPNPKAFFASTDQRLLLVVKKNAAVLRKLRTWLANAGEYLEDCPTLIIDDEADQSTVATSKINPLLFDVLAKFPRVGYVGYTATPFANLLIDPSVEEDFYPRDFIVNLPQPDGYHGAEVLFGRDLLDGEDPADLPGGHDMIRTVPDDEVADLKPRNKKEASTFQPALTHSLQAAVEWFWLATAARRVRGGGNPHSTMLVHTTTETLVHEAFKDPLLSFRSSTLARLERNDERTIDRLRSTWERETGLVPSAGFGEQPIAFEAVLESMSAVVRDTRIIIDNYRSTDRLNYESGPVTAIAIGGNTLSRGLTLEGLVSSLFVRAVSAYDTLLQMGRWFGYRTGYGDLPRIWMTDELKEWFSHLATVEADMRRDIDRYMHNPAETPLTFAVRLRSHPKMSITAKAKMKSAVLAHAAYGGTLVESRFFDVSPGGAEILASNAAAARSLIGDAQRHGVRETPPREETALFTQVPHDDVKAFLLKYAFDERSSDGDRTRLIEYIAKRVSKGALGQWSVAVVGNSRPGATTLRCDLGNEVAVRMVKRSRLGHHSDPVLDAVADIKTLSSRRDETIDLVVDGEDIGSRDQILGLRNAQRPDQGLLLIYPIEPESNTDRAGRVPLAAPTDDVVVGVALVFPKPRPGTSDSDVEYWSADLSNVVVEEEDLSVLEQDDEAA</sequence>
<dbReference type="OrthoDB" id="436461at2"/>
<dbReference type="InterPro" id="IPR027417">
    <property type="entry name" value="P-loop_NTPase"/>
</dbReference>
<dbReference type="Pfam" id="PF10593">
    <property type="entry name" value="Z1"/>
    <property type="match status" value="1"/>
</dbReference>
<dbReference type="EMBL" id="FOMD01000003">
    <property type="protein sequence ID" value="SFD14511.1"/>
    <property type="molecule type" value="Genomic_DNA"/>
</dbReference>
<dbReference type="InterPro" id="IPR018310">
    <property type="entry name" value="Put_endonuclease_Z1-dom"/>
</dbReference>
<dbReference type="Proteomes" id="UP000199022">
    <property type="component" value="Unassembled WGS sequence"/>
</dbReference>
<evidence type="ECO:0000313" key="2">
    <source>
        <dbReference type="EMBL" id="SFD14511.1"/>
    </source>
</evidence>
<evidence type="ECO:0000313" key="3">
    <source>
        <dbReference type="Proteomes" id="UP000199022"/>
    </source>
</evidence>
<dbReference type="STRING" id="1225127.SAMN05661030_2484"/>
<dbReference type="AlphaFoldDB" id="A0A1I1PX74"/>
<feature type="domain" description="Putative endonuclease Z1" evidence="1">
    <location>
        <begin position="369"/>
        <end position="593"/>
    </location>
</feature>
<accession>A0A1I1PX74</accession>
<organism evidence="2 3">
    <name type="scientific">Klenkia taihuensis</name>
    <dbReference type="NCBI Taxonomy" id="1225127"/>
    <lineage>
        <taxon>Bacteria</taxon>
        <taxon>Bacillati</taxon>
        <taxon>Actinomycetota</taxon>
        <taxon>Actinomycetes</taxon>
        <taxon>Geodermatophilales</taxon>
        <taxon>Geodermatophilaceae</taxon>
        <taxon>Klenkia</taxon>
    </lineage>
</organism>
<keyword evidence="3" id="KW-1185">Reference proteome</keyword>
<protein>
    <submittedName>
        <fullName evidence="2">Z1 domain-containing protein</fullName>
    </submittedName>
</protein>
<evidence type="ECO:0000259" key="1">
    <source>
        <dbReference type="Pfam" id="PF10593"/>
    </source>
</evidence>
<dbReference type="RefSeq" id="WP_091559055.1">
    <property type="nucleotide sequence ID" value="NZ_BNAC01000001.1"/>
</dbReference>
<reference evidence="3" key="1">
    <citation type="submission" date="2016-10" db="EMBL/GenBank/DDBJ databases">
        <authorList>
            <person name="Varghese N."/>
            <person name="Submissions S."/>
        </authorList>
    </citation>
    <scope>NUCLEOTIDE SEQUENCE [LARGE SCALE GENOMIC DNA]</scope>
    <source>
        <strain evidence="3">DSM 45962</strain>
    </source>
</reference>
<dbReference type="SUPFAM" id="SSF52540">
    <property type="entry name" value="P-loop containing nucleoside triphosphate hydrolases"/>
    <property type="match status" value="1"/>
</dbReference>
<name>A0A1I1PX74_9ACTN</name>
<proteinExistence type="predicted"/>
<gene>
    <name evidence="2" type="ORF">SAMN05661030_2484</name>
</gene>